<evidence type="ECO:0000259" key="13">
    <source>
        <dbReference type="Pfam" id="PF02910"/>
    </source>
</evidence>
<evidence type="ECO:0000259" key="12">
    <source>
        <dbReference type="Pfam" id="PF00890"/>
    </source>
</evidence>
<protein>
    <recommendedName>
        <fullName evidence="5">L-aspartate oxidase</fullName>
        <ecNumber evidence="4">1.4.3.16</ecNumber>
    </recommendedName>
    <alternativeName>
        <fullName evidence="10">Quinolinate synthase B</fullName>
    </alternativeName>
</protein>
<accession>A0AAI8DEU0</accession>
<dbReference type="Gene3D" id="3.90.700.10">
    <property type="entry name" value="Succinate dehydrogenase/fumarate reductase flavoprotein, catalytic domain"/>
    <property type="match status" value="1"/>
</dbReference>
<evidence type="ECO:0000256" key="7">
    <source>
        <dbReference type="ARBA" id="ARBA00022642"/>
    </source>
</evidence>
<dbReference type="InterPro" id="IPR003953">
    <property type="entry name" value="FAD-dep_OxRdtase_2_FAD-bd"/>
</dbReference>
<dbReference type="GO" id="GO:0034628">
    <property type="term" value="P:'de novo' NAD+ biosynthetic process from L-aspartate"/>
    <property type="evidence" value="ECO:0007669"/>
    <property type="project" value="TreeGrafter"/>
</dbReference>
<comment type="cofactor">
    <cofactor evidence="1">
        <name>FAD</name>
        <dbReference type="ChEBI" id="CHEBI:57692"/>
    </cofactor>
</comment>
<proteinExistence type="inferred from homology"/>
<dbReference type="InterPro" id="IPR037099">
    <property type="entry name" value="Fum_R/Succ_DH_flav-like_C_sf"/>
</dbReference>
<dbReference type="PANTHER" id="PTHR42716:SF2">
    <property type="entry name" value="L-ASPARTATE OXIDASE, CHLOROPLASTIC"/>
    <property type="match status" value="1"/>
</dbReference>
<dbReference type="EC" id="1.4.3.16" evidence="4"/>
<organism evidence="14 15">
    <name type="scientific">Mammaliicoccus sciuri</name>
    <name type="common">Staphylococcus sciuri</name>
    <dbReference type="NCBI Taxonomy" id="1296"/>
    <lineage>
        <taxon>Bacteria</taxon>
        <taxon>Bacillati</taxon>
        <taxon>Bacillota</taxon>
        <taxon>Bacilli</taxon>
        <taxon>Bacillales</taxon>
        <taxon>Staphylococcaceae</taxon>
        <taxon>Mammaliicoccus</taxon>
    </lineage>
</organism>
<evidence type="ECO:0000256" key="8">
    <source>
        <dbReference type="ARBA" id="ARBA00022827"/>
    </source>
</evidence>
<dbReference type="KEGG" id="sscu:CEP64_00015"/>
<feature type="domain" description="Fumarate reductase/succinate dehydrogenase flavoprotein-like C-terminal" evidence="13">
    <location>
        <begin position="451"/>
        <end position="498"/>
    </location>
</feature>
<dbReference type="GO" id="GO:0033765">
    <property type="term" value="F:steroid dehydrogenase activity, acting on the CH-CH group of donors"/>
    <property type="evidence" value="ECO:0007669"/>
    <property type="project" value="UniProtKB-ARBA"/>
</dbReference>
<dbReference type="Pfam" id="PF00890">
    <property type="entry name" value="FAD_binding_2"/>
    <property type="match status" value="1"/>
</dbReference>
<dbReference type="InterPro" id="IPR036188">
    <property type="entry name" value="FAD/NAD-bd_sf"/>
</dbReference>
<keyword evidence="8" id="KW-0274">FAD</keyword>
<comment type="catalytic activity">
    <reaction evidence="11">
        <text>L-aspartate + O2 = iminosuccinate + H2O2</text>
        <dbReference type="Rhea" id="RHEA:25876"/>
        <dbReference type="ChEBI" id="CHEBI:15379"/>
        <dbReference type="ChEBI" id="CHEBI:16240"/>
        <dbReference type="ChEBI" id="CHEBI:29991"/>
        <dbReference type="ChEBI" id="CHEBI:77875"/>
        <dbReference type="EC" id="1.4.3.16"/>
    </reaction>
    <physiologicalReaction direction="left-to-right" evidence="11">
        <dbReference type="Rhea" id="RHEA:25877"/>
    </physiologicalReaction>
</comment>
<keyword evidence="6" id="KW-0285">Flavoprotein</keyword>
<dbReference type="PANTHER" id="PTHR42716">
    <property type="entry name" value="L-ASPARTATE OXIDASE"/>
    <property type="match status" value="1"/>
</dbReference>
<evidence type="ECO:0000256" key="9">
    <source>
        <dbReference type="ARBA" id="ARBA00023002"/>
    </source>
</evidence>
<evidence type="ECO:0000256" key="4">
    <source>
        <dbReference type="ARBA" id="ARBA00012173"/>
    </source>
</evidence>
<dbReference type="RefSeq" id="WP_058591908.1">
    <property type="nucleotide sequence ID" value="NZ_CP022046.2"/>
</dbReference>
<evidence type="ECO:0000313" key="14">
    <source>
        <dbReference type="EMBL" id="ASE33038.1"/>
    </source>
</evidence>
<evidence type="ECO:0000256" key="6">
    <source>
        <dbReference type="ARBA" id="ARBA00022630"/>
    </source>
</evidence>
<evidence type="ECO:0000256" key="10">
    <source>
        <dbReference type="ARBA" id="ARBA00030386"/>
    </source>
</evidence>
<evidence type="ECO:0000256" key="5">
    <source>
        <dbReference type="ARBA" id="ARBA00021901"/>
    </source>
</evidence>
<gene>
    <name evidence="14" type="ORF">CEP64_00015</name>
</gene>
<dbReference type="EMBL" id="CP022046">
    <property type="protein sequence ID" value="ASE33038.1"/>
    <property type="molecule type" value="Genomic_DNA"/>
</dbReference>
<dbReference type="Gene3D" id="3.50.50.60">
    <property type="entry name" value="FAD/NAD(P)-binding domain"/>
    <property type="match status" value="1"/>
</dbReference>
<dbReference type="Pfam" id="PF02910">
    <property type="entry name" value="Succ_DH_flav_C"/>
    <property type="match status" value="1"/>
</dbReference>
<reference evidence="15" key="1">
    <citation type="submission" date="2017-06" db="EMBL/GenBank/DDBJ databases">
        <title>FDA dAtabase for Regulatory Grade micrObial Sequences (FDA-ARGOS): Supporting development and validation of Infectious Disease Dx tests.</title>
        <authorList>
            <person name="Goldberg B."/>
            <person name="Campos J."/>
            <person name="Tallon L."/>
            <person name="Sadzewicz L."/>
            <person name="Sengamalay N."/>
            <person name="Ott S."/>
            <person name="Godinez A."/>
            <person name="Nagaraj S."/>
            <person name="Vavikolanu K."/>
            <person name="Nadendla S."/>
            <person name="George J."/>
            <person name="Geyer C."/>
            <person name="Sichtig H."/>
        </authorList>
    </citation>
    <scope>NUCLEOTIDE SEQUENCE [LARGE SCALE GENOMIC DNA]</scope>
    <source>
        <strain evidence="15">FDAARGOS_285</strain>
    </source>
</reference>
<dbReference type="InterPro" id="IPR027477">
    <property type="entry name" value="Succ_DH/fumarate_Rdtase_cat_sf"/>
</dbReference>
<name>A0AAI8DEU0_MAMSC</name>
<dbReference type="Proteomes" id="UP000197058">
    <property type="component" value="Chromosome"/>
</dbReference>
<comment type="similarity">
    <text evidence="3">Belongs to the FAD-dependent oxidoreductase 2 family. NadB subfamily.</text>
</comment>
<evidence type="ECO:0000256" key="2">
    <source>
        <dbReference type="ARBA" id="ARBA00004950"/>
    </source>
</evidence>
<dbReference type="Gene3D" id="1.20.58.100">
    <property type="entry name" value="Fumarate reductase/succinate dehydrogenase flavoprotein-like, C-terminal domain"/>
    <property type="match status" value="1"/>
</dbReference>
<keyword evidence="7" id="KW-0662">Pyridine nucleotide biosynthesis</keyword>
<dbReference type="GO" id="GO:0008734">
    <property type="term" value="F:L-aspartate oxidase activity"/>
    <property type="evidence" value="ECO:0007669"/>
    <property type="project" value="UniProtKB-EC"/>
</dbReference>
<evidence type="ECO:0000313" key="15">
    <source>
        <dbReference type="Proteomes" id="UP000197058"/>
    </source>
</evidence>
<sequence>MRKVIVVGSGIAALAAIQSFNEQTEIHCITKDKLNKHNSSLAQGGICCSQYEHDNGHAHIVDTYKAGNELGDIDVIQSIIQHSHLYIEQLIQNGLNFDTITNQHDLDFAMEGAHTRPRILHIGGDQTGKYLTHHLMNQLSSKHIKIYEETEVIDLLKDTEHAVCGVRALNKHGQQLDIIAHDVILATGGYSNLFPTHSGASSSISSGHVIAHHHGIPLRHMEMIQFHPTLLGKPGQTYGLVSEAVRGHGGILVNSLGDHFMEDKHPLGSLAPRDVTSRAIFQQQQLGHQCFINIEQVEAFSIRFPTIYQNVIEHFPDEYANHLIPITPGAHYTMGGVKTDIYGRTNLSHFYVIGEASNTNFHGANRLASNSLLEALVMGHLCGEAIHQSEIRDIHISESEQRHIPKISDEDIQYFRQQTFKVLGIERNGTDITAYLNSIKDCLSNAMTLAEWTQSDWQKYIEVKTLEMISISALSRLESRGVHYRLDYPNTESTLQHTDIEILMEDSIHAKQVIRPRKTQTILP</sequence>
<dbReference type="SUPFAM" id="SSF51905">
    <property type="entry name" value="FAD/NAD(P)-binding domain"/>
    <property type="match status" value="1"/>
</dbReference>
<evidence type="ECO:0000256" key="1">
    <source>
        <dbReference type="ARBA" id="ARBA00001974"/>
    </source>
</evidence>
<feature type="domain" description="FAD-dependent oxidoreductase 2 FAD-binding" evidence="12">
    <location>
        <begin position="4"/>
        <end position="372"/>
    </location>
</feature>
<dbReference type="InterPro" id="IPR015939">
    <property type="entry name" value="Fum_Rdtase/Succ_DH_flav-like_C"/>
</dbReference>
<dbReference type="SUPFAM" id="SSF46977">
    <property type="entry name" value="Succinate dehydrogenase/fumarate reductase flavoprotein C-terminal domain"/>
    <property type="match status" value="1"/>
</dbReference>
<dbReference type="AlphaFoldDB" id="A0AAI8DEU0"/>
<comment type="pathway">
    <text evidence="2">Cofactor biosynthesis; NAD(+) biosynthesis; iminoaspartate from L-aspartate (oxidase route): step 1/1.</text>
</comment>
<evidence type="ECO:0000256" key="3">
    <source>
        <dbReference type="ARBA" id="ARBA00008562"/>
    </source>
</evidence>
<keyword evidence="9" id="KW-0560">Oxidoreductase</keyword>
<dbReference type="SUPFAM" id="SSF56425">
    <property type="entry name" value="Succinate dehydrogenase/fumarate reductase flavoprotein, catalytic domain"/>
    <property type="match status" value="1"/>
</dbReference>
<dbReference type="InterPro" id="IPR005288">
    <property type="entry name" value="NadB"/>
</dbReference>
<evidence type="ECO:0000256" key="11">
    <source>
        <dbReference type="ARBA" id="ARBA00048305"/>
    </source>
</evidence>